<dbReference type="AlphaFoldDB" id="A0ABD7YVA8"/>
<protein>
    <submittedName>
        <fullName evidence="1">NADH-dependent oxidoreductase</fullName>
    </submittedName>
</protein>
<reference evidence="1 2" key="1">
    <citation type="submission" date="2022-12" db="EMBL/GenBank/DDBJ databases">
        <title>Assessment of beneficial effects and identification of host adaptation-associated genes of Ligilactobacillus salivarius isolated from Meles meles.</title>
        <authorList>
            <person name="Wang Y."/>
        </authorList>
    </citation>
    <scope>NUCLEOTIDE SEQUENCE [LARGE SCALE GENOMIC DNA]</scope>
    <source>
        <strain evidence="1 2">S35</strain>
    </source>
</reference>
<sequence length="58" mass="6419">MKKLSDEVVFKNGAVVKNRMVQPPMLTSSGLNGEVSEDTLNYWRARSNSAGLVITEYS</sequence>
<dbReference type="RefSeq" id="WP_283472187.1">
    <property type="nucleotide sequence ID" value="NZ_CP114501.1"/>
</dbReference>
<dbReference type="EMBL" id="CP114509">
    <property type="protein sequence ID" value="WHS18053.1"/>
    <property type="molecule type" value="Genomic_DNA"/>
</dbReference>
<evidence type="ECO:0000313" key="2">
    <source>
        <dbReference type="Proteomes" id="UP001224533"/>
    </source>
</evidence>
<name>A0ABD7YVA8_9LACO</name>
<evidence type="ECO:0000313" key="1">
    <source>
        <dbReference type="EMBL" id="WHS18053.1"/>
    </source>
</evidence>
<gene>
    <name evidence="1" type="ORF">O2U02_02170</name>
</gene>
<dbReference type="Proteomes" id="UP001224533">
    <property type="component" value="Chromosome"/>
</dbReference>
<dbReference type="Gene3D" id="3.20.20.70">
    <property type="entry name" value="Aldolase class I"/>
    <property type="match status" value="1"/>
</dbReference>
<accession>A0ABD7YVA8</accession>
<dbReference type="InterPro" id="IPR013785">
    <property type="entry name" value="Aldolase_TIM"/>
</dbReference>
<organism evidence="1 2">
    <name type="scientific">Ligilactobacillus salivarius</name>
    <dbReference type="NCBI Taxonomy" id="1624"/>
    <lineage>
        <taxon>Bacteria</taxon>
        <taxon>Bacillati</taxon>
        <taxon>Bacillota</taxon>
        <taxon>Bacilli</taxon>
        <taxon>Lactobacillales</taxon>
        <taxon>Lactobacillaceae</taxon>
        <taxon>Ligilactobacillus</taxon>
    </lineage>
</organism>
<dbReference type="SUPFAM" id="SSF51395">
    <property type="entry name" value="FMN-linked oxidoreductases"/>
    <property type="match status" value="1"/>
</dbReference>
<proteinExistence type="predicted"/>